<feature type="compositionally biased region" description="Low complexity" evidence="2">
    <location>
        <begin position="1065"/>
        <end position="1074"/>
    </location>
</feature>
<organism evidence="4 5">
    <name type="scientific">Limulus polyphemus</name>
    <name type="common">Atlantic horseshoe crab</name>
    <dbReference type="NCBI Taxonomy" id="6850"/>
    <lineage>
        <taxon>Eukaryota</taxon>
        <taxon>Metazoa</taxon>
        <taxon>Ecdysozoa</taxon>
        <taxon>Arthropoda</taxon>
        <taxon>Chelicerata</taxon>
        <taxon>Merostomata</taxon>
        <taxon>Xiphosura</taxon>
        <taxon>Limulidae</taxon>
        <taxon>Limulus</taxon>
    </lineage>
</organism>
<feature type="compositionally biased region" description="Polar residues" evidence="2">
    <location>
        <begin position="828"/>
        <end position="848"/>
    </location>
</feature>
<feature type="domain" description="C2H2-type" evidence="3">
    <location>
        <begin position="1133"/>
        <end position="1167"/>
    </location>
</feature>
<dbReference type="InterPro" id="IPR013087">
    <property type="entry name" value="Znf_C2H2_type"/>
</dbReference>
<evidence type="ECO:0000259" key="3">
    <source>
        <dbReference type="PROSITE" id="PS50157"/>
    </source>
</evidence>
<keyword evidence="1" id="KW-0863">Zinc-finger</keyword>
<evidence type="ECO:0000256" key="1">
    <source>
        <dbReference type="PROSITE-ProRule" id="PRU00042"/>
    </source>
</evidence>
<feature type="region of interest" description="Disordered" evidence="2">
    <location>
        <begin position="822"/>
        <end position="848"/>
    </location>
</feature>
<dbReference type="InterPro" id="IPR036236">
    <property type="entry name" value="Znf_C2H2_sf"/>
</dbReference>
<feature type="domain" description="C2H2-type" evidence="3">
    <location>
        <begin position="896"/>
        <end position="919"/>
    </location>
</feature>
<gene>
    <name evidence="5" type="primary">LOC106468549</name>
</gene>
<keyword evidence="1" id="KW-0479">Metal-binding</keyword>
<evidence type="ECO:0000256" key="2">
    <source>
        <dbReference type="SAM" id="MobiDB-lite"/>
    </source>
</evidence>
<keyword evidence="1" id="KW-0862">Zinc</keyword>
<feature type="compositionally biased region" description="Basic and acidic residues" evidence="2">
    <location>
        <begin position="715"/>
        <end position="747"/>
    </location>
</feature>
<feature type="region of interest" description="Disordered" evidence="2">
    <location>
        <begin position="519"/>
        <end position="543"/>
    </location>
</feature>
<sequence>MLALPWLRLLGSYRGIQFPPDAAGGVGFHATDTLWTAELFKGDPPFGVQPSAPGKTMSSTGPGHAGCGVCARAADGRLTSSRDQSDSGLGQRATLVMEVAIRCTALNCSCDCFKPGKRYQRICSACSHGWVSHALDKMGFRHIYNCHQVEVVQPSVAFDIASLMLYGTQAIPIRLKIPLDRLFSVLQHEEVLHVLHGFGWNYEDYARGYILQDATGAVLDRWTLASREEEQLILQQFLRFGETKSIAHQLLLQETCEKGDYSVQPPKTDSDIRKFIERTNRVVSSDLFKHNSFSPVTTNMSFSHPFSKSSIPYPPSSVSSTQSLSPSGGSPLNSSSPLAVSPLNKLQNMQPFDYRREKISPEPRSHDIPSALPLTQSTPVTSSTTSVPNLLSVTTALTNHVPSVTVTSDFSVTDGGSEEDSNTVMNLSQRTSHSLDSIYAAKKVKHLRKSTNPMKRKWNPLILSTMATNPTTGKKRVQCHVCFKTFCDKGALKIHFSAVHLREMHKCTVEGCNMMFSSRRSRNRHSANPNPKLHTPNCRRKLKPHDGRSAHFPVLPPTSLLNFNNNMLPSPTAPLLDSNTSKMTDQPRVNTPSLGSISSLVSPSGNLPGTNYHNSEDCALSLTKKSRFDEGIQGIHITNGLENIELARKDESSFKNKGFHKRKSQNPIKCAVTSDDDMQYVSTDESSTDTFIDQVDDENGLLESKSDDYTSDFQYESKYDDFDKDEQTTEEEKKCDDHKTLMDEVRQNQEPSANGNDEQETATDMTKKNTTEQTDISENPLRHLETLSLGAFTSMVSTTRNVISQHSLSSISGVSFHAPGLGLAAPQRANSPPRHSNTSPLEGPTTSTNSVAHTVQTLTTADQDSNPNDQVPLISVYRDASMVGSIEVPVDKENPRRCIACGKIFQNHFGVKTHYQNVHLKLMHKCTVEGCNAAFPSKRSRDRHSANLNLHRKLLSTSSDKTSPFLDKNNLYPFHPSAFREDIFSRFYDPQALPLSFADLYHGRIPTCGPEGFLSNPAFANHLGVGAALGAVPPFHPAFMAPVTTTNTSMSEGFVGLSGASGRETPSSSLTTSPSPQPQTPKSNIQNHSSIRLDEELFPDPKGKFFCVFCQKTYHEAMMLREHYEKYHSEDLLICNVDGCGKAFLSKKAMNSHSKDDNVHMHSRDRPHAIS</sequence>
<feature type="region of interest" description="Disordered" evidence="2">
    <location>
        <begin position="311"/>
        <end position="345"/>
    </location>
</feature>
<proteinExistence type="predicted"/>
<feature type="compositionally biased region" description="Basic and acidic residues" evidence="2">
    <location>
        <begin position="358"/>
        <end position="367"/>
    </location>
</feature>
<feature type="region of interest" description="Disordered" evidence="2">
    <location>
        <begin position="684"/>
        <end position="782"/>
    </location>
</feature>
<dbReference type="PROSITE" id="PS50157">
    <property type="entry name" value="ZINC_FINGER_C2H2_2"/>
    <property type="match status" value="3"/>
</dbReference>
<keyword evidence="4" id="KW-1185">Reference proteome</keyword>
<dbReference type="PANTHER" id="PTHR15021:SF0">
    <property type="entry name" value="DISCO-RELATED, ISOFORM A-RELATED"/>
    <property type="match status" value="1"/>
</dbReference>
<feature type="region of interest" description="Disordered" evidence="2">
    <location>
        <begin position="1151"/>
        <end position="1171"/>
    </location>
</feature>
<feature type="region of interest" description="Disordered" evidence="2">
    <location>
        <begin position="1052"/>
        <end position="1088"/>
    </location>
</feature>
<feature type="compositionally biased region" description="Basic and acidic residues" evidence="2">
    <location>
        <begin position="1153"/>
        <end position="1171"/>
    </location>
</feature>
<dbReference type="SMART" id="SM00355">
    <property type="entry name" value="ZnF_C2H2"/>
    <property type="match status" value="6"/>
</dbReference>
<evidence type="ECO:0000313" key="5">
    <source>
        <dbReference type="RefSeq" id="XP_022253286.1"/>
    </source>
</evidence>
<dbReference type="PROSITE" id="PS00028">
    <property type="entry name" value="ZINC_FINGER_C2H2_1"/>
    <property type="match status" value="3"/>
</dbReference>
<accession>A0ABM1TBN0</accession>
<name>A0ABM1TBN0_LIMPO</name>
<dbReference type="PANTHER" id="PTHR15021">
    <property type="entry name" value="DISCONNECTED-RELATED"/>
    <property type="match status" value="1"/>
</dbReference>
<reference evidence="5" key="1">
    <citation type="submission" date="2025-08" db="UniProtKB">
        <authorList>
            <consortium name="RefSeq"/>
        </authorList>
    </citation>
    <scope>IDENTIFICATION</scope>
    <source>
        <tissue evidence="5">Muscle</tissue>
    </source>
</reference>
<feature type="compositionally biased region" description="Low complexity" evidence="2">
    <location>
        <begin position="311"/>
        <end position="338"/>
    </location>
</feature>
<evidence type="ECO:0000313" key="4">
    <source>
        <dbReference type="Proteomes" id="UP000694941"/>
    </source>
</evidence>
<feature type="domain" description="C2H2-type" evidence="3">
    <location>
        <begin position="477"/>
        <end position="505"/>
    </location>
</feature>
<dbReference type="GeneID" id="106468549"/>
<dbReference type="RefSeq" id="XP_022253286.1">
    <property type="nucleotide sequence ID" value="XM_022397578.1"/>
</dbReference>
<dbReference type="SUPFAM" id="SSF57667">
    <property type="entry name" value="beta-beta-alpha zinc fingers"/>
    <property type="match status" value="1"/>
</dbReference>
<dbReference type="Proteomes" id="UP000694941">
    <property type="component" value="Unplaced"/>
</dbReference>
<protein>
    <submittedName>
        <fullName evidence="5">Zinc finger protein basonuclin-2-like isoform X1</fullName>
    </submittedName>
</protein>
<dbReference type="InterPro" id="IPR040436">
    <property type="entry name" value="Disconnected-like"/>
</dbReference>
<feature type="compositionally biased region" description="Low complexity" evidence="2">
    <location>
        <begin position="372"/>
        <end position="383"/>
    </location>
</feature>
<feature type="region of interest" description="Disordered" evidence="2">
    <location>
        <begin position="358"/>
        <end position="383"/>
    </location>
</feature>
<dbReference type="Gene3D" id="3.30.160.60">
    <property type="entry name" value="Classic Zinc Finger"/>
    <property type="match status" value="2"/>
</dbReference>